<evidence type="ECO:0000313" key="1">
    <source>
        <dbReference type="EMBL" id="GAV26583.1"/>
    </source>
</evidence>
<keyword evidence="2" id="KW-1185">Reference proteome</keyword>
<dbReference type="EMBL" id="BDGI01000001">
    <property type="protein sequence ID" value="GAV26583.1"/>
    <property type="molecule type" value="Genomic_DNA"/>
</dbReference>
<dbReference type="Proteomes" id="UP000186136">
    <property type="component" value="Unassembled WGS sequence"/>
</dbReference>
<accession>A0A1Q2YAW4</accession>
<name>A0A1Q2YAW4_9ASCO</name>
<dbReference type="AlphaFoldDB" id="A0A1Q2YAW4"/>
<proteinExistence type="predicted"/>
<organism evidence="1 2">
    <name type="scientific">Pichia membranifaciens</name>
    <dbReference type="NCBI Taxonomy" id="4926"/>
    <lineage>
        <taxon>Eukaryota</taxon>
        <taxon>Fungi</taxon>
        <taxon>Dikarya</taxon>
        <taxon>Ascomycota</taxon>
        <taxon>Saccharomycotina</taxon>
        <taxon>Pichiomycetes</taxon>
        <taxon>Pichiales</taxon>
        <taxon>Pichiaceae</taxon>
        <taxon>Pichia</taxon>
    </lineage>
</organism>
<evidence type="ECO:0000313" key="2">
    <source>
        <dbReference type="Proteomes" id="UP000186136"/>
    </source>
</evidence>
<sequence>MDAEFGVVLLLPLGLGLEPEFEFEFEFEFEEADADAEEWFGTIGVSWGMAALQVRFEAEFGFELDDEEIAEAEVAVDEMEALENMVLRLVGAIEEGEISKDRLLSWRSSVEVEVGVALDRSSSTIEGSENLLMLKEQWSLWLKLVFKLLFIGVDLKEKFEFGI</sequence>
<reference evidence="1 2" key="1">
    <citation type="submission" date="2016-08" db="EMBL/GenBank/DDBJ databases">
        <title>Whole genome shotgun sequence of Pichia membranifaciens KS47-1.</title>
        <authorList>
            <person name="Konishi M."/>
            <person name="Ishida M."/>
            <person name="Arakawa T."/>
            <person name="Kato Y."/>
            <person name="Horiuchi J."/>
        </authorList>
    </citation>
    <scope>NUCLEOTIDE SEQUENCE [LARGE SCALE GENOMIC DNA]</scope>
    <source>
        <strain evidence="1 2">KS47-1</strain>
    </source>
</reference>
<gene>
    <name evidence="1" type="ORF">PMKS-000037</name>
</gene>
<comment type="caution">
    <text evidence="1">The sequence shown here is derived from an EMBL/GenBank/DDBJ whole genome shotgun (WGS) entry which is preliminary data.</text>
</comment>
<protein>
    <submittedName>
        <fullName evidence="1">Uncharacterized protein</fullName>
    </submittedName>
</protein>